<reference evidence="7" key="1">
    <citation type="submission" date="2010-11" db="EMBL/GenBank/DDBJ databases">
        <title>The genome sequence of Microbotryum violaceum strain p1A1 Lamole.</title>
        <authorList>
            <person name="Cuomo C."/>
            <person name="Perlin M."/>
            <person name="Young S.K."/>
            <person name="Zeng Q."/>
            <person name="Gargeya S."/>
            <person name="Alvarado L."/>
            <person name="Berlin A."/>
            <person name="Chapman S.B."/>
            <person name="Chen Z."/>
            <person name="Freedman E."/>
            <person name="Gellesch M."/>
            <person name="Goldberg J."/>
            <person name="Griggs A."/>
            <person name="Gujja S."/>
            <person name="Heilman E."/>
            <person name="Heiman D."/>
            <person name="Howarth C."/>
            <person name="Mehta T."/>
            <person name="Neiman D."/>
            <person name="Pearson M."/>
            <person name="Roberts A."/>
            <person name="Saif S."/>
            <person name="Shea T."/>
            <person name="Shenoy N."/>
            <person name="Sisk P."/>
            <person name="Stolte C."/>
            <person name="Sykes S."/>
            <person name="White J."/>
            <person name="Yandava C."/>
            <person name="Haas B."/>
            <person name="Nusbaum C."/>
            <person name="Birren B."/>
        </authorList>
    </citation>
    <scope>NUCLEOTIDE SEQUENCE [LARGE SCALE GENOMIC DNA]</scope>
    <source>
        <strain evidence="7">p1A1 Lamole</strain>
    </source>
</reference>
<organism evidence="5">
    <name type="scientific">Microbotryum lychnidis-dioicae (strain p1A1 Lamole / MvSl-1064)</name>
    <name type="common">Anther smut fungus</name>
    <dbReference type="NCBI Taxonomy" id="683840"/>
    <lineage>
        <taxon>Eukaryota</taxon>
        <taxon>Fungi</taxon>
        <taxon>Dikarya</taxon>
        <taxon>Basidiomycota</taxon>
        <taxon>Pucciniomycotina</taxon>
        <taxon>Microbotryomycetes</taxon>
        <taxon>Microbotryales</taxon>
        <taxon>Microbotryaceae</taxon>
        <taxon>Microbotryum</taxon>
    </lineage>
</organism>
<name>U5H4L0_USTV1</name>
<dbReference type="GO" id="GO:0000785">
    <property type="term" value="C:chromatin"/>
    <property type="evidence" value="ECO:0007669"/>
    <property type="project" value="TreeGrafter"/>
</dbReference>
<feature type="compositionally biased region" description="Basic and acidic residues" evidence="1">
    <location>
        <begin position="444"/>
        <end position="455"/>
    </location>
</feature>
<dbReference type="InParanoid" id="U5H4L0"/>
<dbReference type="PROSITE" id="PS51294">
    <property type="entry name" value="HTH_MYB"/>
    <property type="match status" value="1"/>
</dbReference>
<dbReference type="CDD" id="cd00167">
    <property type="entry name" value="SANT"/>
    <property type="match status" value="2"/>
</dbReference>
<dbReference type="InterPro" id="IPR017884">
    <property type="entry name" value="SANT_dom"/>
</dbReference>
<feature type="compositionally biased region" description="Acidic residues" evidence="1">
    <location>
        <begin position="656"/>
        <end position="665"/>
    </location>
</feature>
<evidence type="ECO:0000256" key="1">
    <source>
        <dbReference type="SAM" id="MobiDB-lite"/>
    </source>
</evidence>
<evidence type="ECO:0000313" key="7">
    <source>
        <dbReference type="Proteomes" id="UP000017200"/>
    </source>
</evidence>
<feature type="compositionally biased region" description="Low complexity" evidence="1">
    <location>
        <begin position="626"/>
        <end position="638"/>
    </location>
</feature>
<feature type="compositionally biased region" description="Basic and acidic residues" evidence="1">
    <location>
        <begin position="1279"/>
        <end position="1288"/>
    </location>
</feature>
<dbReference type="OMA" id="NTHCHIL"/>
<feature type="compositionally biased region" description="Basic and acidic residues" evidence="1">
    <location>
        <begin position="357"/>
        <end position="377"/>
    </location>
</feature>
<proteinExistence type="predicted"/>
<dbReference type="Proteomes" id="UP000017200">
    <property type="component" value="Unassembled WGS sequence"/>
</dbReference>
<feature type="compositionally biased region" description="Polar residues" evidence="1">
    <location>
        <begin position="1475"/>
        <end position="1496"/>
    </location>
</feature>
<dbReference type="PROSITE" id="PS50090">
    <property type="entry name" value="MYB_LIKE"/>
    <property type="match status" value="1"/>
</dbReference>
<dbReference type="OrthoDB" id="10258692at2759"/>
<feature type="compositionally biased region" description="Low complexity" evidence="1">
    <location>
        <begin position="56"/>
        <end position="66"/>
    </location>
</feature>
<feature type="domain" description="HTH myb-type" evidence="4">
    <location>
        <begin position="1223"/>
        <end position="1269"/>
    </location>
</feature>
<dbReference type="Gene3D" id="1.10.10.60">
    <property type="entry name" value="Homeodomain-like"/>
    <property type="match status" value="2"/>
</dbReference>
<dbReference type="STRING" id="683840.U5H4L0"/>
<feature type="compositionally biased region" description="Polar residues" evidence="1">
    <location>
        <begin position="1506"/>
        <end position="1517"/>
    </location>
</feature>
<feature type="compositionally biased region" description="Basic residues" evidence="1">
    <location>
        <begin position="1040"/>
        <end position="1050"/>
    </location>
</feature>
<dbReference type="SUPFAM" id="SSF46689">
    <property type="entry name" value="Homeodomain-like"/>
    <property type="match status" value="2"/>
</dbReference>
<gene>
    <name evidence="5" type="ORF">MVLG_02248</name>
</gene>
<feature type="domain" description="Myb-like" evidence="2">
    <location>
        <begin position="1215"/>
        <end position="1265"/>
    </location>
</feature>
<dbReference type="PANTHER" id="PTHR13992:SF39">
    <property type="entry name" value="SMRTER, ISOFORM G"/>
    <property type="match status" value="1"/>
</dbReference>
<reference evidence="6" key="4">
    <citation type="submission" date="2015-06" db="UniProtKB">
        <authorList>
            <consortium name="EnsemblFungi"/>
        </authorList>
    </citation>
    <scope>IDENTIFICATION</scope>
</reference>
<evidence type="ECO:0000313" key="6">
    <source>
        <dbReference type="EnsemblFungi" id="MVLG_02248T0"/>
    </source>
</evidence>
<feature type="domain" description="SANT" evidence="3">
    <location>
        <begin position="978"/>
        <end position="1029"/>
    </location>
</feature>
<evidence type="ECO:0000259" key="3">
    <source>
        <dbReference type="PROSITE" id="PS51293"/>
    </source>
</evidence>
<feature type="compositionally biased region" description="Polar residues" evidence="1">
    <location>
        <begin position="1420"/>
        <end position="1431"/>
    </location>
</feature>
<feature type="region of interest" description="Disordered" evidence="1">
    <location>
        <begin position="1038"/>
        <end position="1092"/>
    </location>
</feature>
<feature type="compositionally biased region" description="Basic and acidic residues" evidence="1">
    <location>
        <begin position="1370"/>
        <end position="1380"/>
    </location>
</feature>
<dbReference type="PROSITE" id="PS51293">
    <property type="entry name" value="SANT"/>
    <property type="match status" value="1"/>
</dbReference>
<feature type="region of interest" description="Disordered" evidence="1">
    <location>
        <begin position="1106"/>
        <end position="1125"/>
    </location>
</feature>
<feature type="compositionally biased region" description="Pro residues" evidence="1">
    <location>
        <begin position="1107"/>
        <end position="1124"/>
    </location>
</feature>
<protein>
    <recommendedName>
        <fullName evidence="8">SANT domain-containing protein</fullName>
    </recommendedName>
</protein>
<feature type="region of interest" description="Disordered" evidence="1">
    <location>
        <begin position="1135"/>
        <end position="1155"/>
    </location>
</feature>
<dbReference type="InterPro" id="IPR051571">
    <property type="entry name" value="N-CoR_corepressor"/>
</dbReference>
<dbReference type="InterPro" id="IPR001005">
    <property type="entry name" value="SANT/Myb"/>
</dbReference>
<feature type="compositionally biased region" description="Basic and acidic residues" evidence="1">
    <location>
        <begin position="182"/>
        <end position="244"/>
    </location>
</feature>
<feature type="compositionally biased region" description="Pro residues" evidence="1">
    <location>
        <begin position="716"/>
        <end position="734"/>
    </location>
</feature>
<feature type="region of interest" description="Disordered" evidence="1">
    <location>
        <begin position="1279"/>
        <end position="1309"/>
    </location>
</feature>
<feature type="compositionally biased region" description="Low complexity" evidence="1">
    <location>
        <begin position="141"/>
        <end position="154"/>
    </location>
</feature>
<evidence type="ECO:0000313" key="5">
    <source>
        <dbReference type="EMBL" id="KDE07579.1"/>
    </source>
</evidence>
<reference evidence="5 7" key="3">
    <citation type="journal article" date="2015" name="BMC Genomics">
        <title>Sex and parasites: genomic and transcriptomic analysis of Microbotryum lychnidis-dioicae, the biotrophic and plant-castrating anther smut fungus.</title>
        <authorList>
            <person name="Perlin M.H."/>
            <person name="Amselem J."/>
            <person name="Fontanillas E."/>
            <person name="Toh S.S."/>
            <person name="Chen Z."/>
            <person name="Goldberg J."/>
            <person name="Duplessis S."/>
            <person name="Henrissat B."/>
            <person name="Young S."/>
            <person name="Zeng Q."/>
            <person name="Aguileta G."/>
            <person name="Petit E."/>
            <person name="Badouin H."/>
            <person name="Andrews J."/>
            <person name="Razeeq D."/>
            <person name="Gabaldon T."/>
            <person name="Quesneville H."/>
            <person name="Giraud T."/>
            <person name="Hood M.E."/>
            <person name="Schultz D.J."/>
            <person name="Cuomo C.A."/>
        </authorList>
    </citation>
    <scope>NUCLEOTIDE SEQUENCE [LARGE SCALE GENOMIC DNA]</scope>
    <source>
        <strain evidence="5">P1A1 Lamole</strain>
        <strain evidence="7">p1A1 Lamole</strain>
    </source>
</reference>
<dbReference type="Pfam" id="PF00249">
    <property type="entry name" value="Myb_DNA-binding"/>
    <property type="match status" value="2"/>
</dbReference>
<accession>U5H4L0</accession>
<feature type="compositionally biased region" description="Low complexity" evidence="1">
    <location>
        <begin position="1"/>
        <end position="37"/>
    </location>
</feature>
<dbReference type="HOGENOM" id="CLU_245878_0_0_1"/>
<feature type="compositionally biased region" description="Low complexity" evidence="1">
    <location>
        <begin position="74"/>
        <end position="84"/>
    </location>
</feature>
<dbReference type="GO" id="GO:0005654">
    <property type="term" value="C:nucleoplasm"/>
    <property type="evidence" value="ECO:0007669"/>
    <property type="project" value="UniProtKB-ARBA"/>
</dbReference>
<dbReference type="SMART" id="SM00717">
    <property type="entry name" value="SANT"/>
    <property type="match status" value="2"/>
</dbReference>
<dbReference type="EMBL" id="AEIJ01000220">
    <property type="status" value="NOT_ANNOTATED_CDS"/>
    <property type="molecule type" value="Genomic_DNA"/>
</dbReference>
<feature type="region of interest" description="Disordered" evidence="1">
    <location>
        <begin position="1"/>
        <end position="666"/>
    </location>
</feature>
<dbReference type="PANTHER" id="PTHR13992">
    <property type="entry name" value="NUCLEAR RECEPTOR CO-REPRESSOR RELATED NCOR"/>
    <property type="match status" value="1"/>
</dbReference>
<dbReference type="GO" id="GO:0032991">
    <property type="term" value="C:protein-containing complex"/>
    <property type="evidence" value="ECO:0007669"/>
    <property type="project" value="UniProtKB-ARBA"/>
</dbReference>
<keyword evidence="7" id="KW-1185">Reference proteome</keyword>
<dbReference type="InterPro" id="IPR009057">
    <property type="entry name" value="Homeodomain-like_sf"/>
</dbReference>
<evidence type="ECO:0000259" key="2">
    <source>
        <dbReference type="PROSITE" id="PS50090"/>
    </source>
</evidence>
<dbReference type="GO" id="GO:0006357">
    <property type="term" value="P:regulation of transcription by RNA polymerase II"/>
    <property type="evidence" value="ECO:0007669"/>
    <property type="project" value="TreeGrafter"/>
</dbReference>
<evidence type="ECO:0000259" key="4">
    <source>
        <dbReference type="PROSITE" id="PS51294"/>
    </source>
</evidence>
<feature type="region of interest" description="Disordered" evidence="1">
    <location>
        <begin position="1473"/>
        <end position="1562"/>
    </location>
</feature>
<dbReference type="InterPro" id="IPR017930">
    <property type="entry name" value="Myb_dom"/>
</dbReference>
<feature type="compositionally biased region" description="Pro residues" evidence="1">
    <location>
        <begin position="1544"/>
        <end position="1555"/>
    </location>
</feature>
<dbReference type="EnsemblFungi" id="MVLG_02248T0">
    <property type="protein sequence ID" value="MVLG_02248T0"/>
    <property type="gene ID" value="MVLG_02248"/>
</dbReference>
<dbReference type="EMBL" id="GL541658">
    <property type="protein sequence ID" value="KDE07579.1"/>
    <property type="molecule type" value="Genomic_DNA"/>
</dbReference>
<feature type="region of interest" description="Disordered" evidence="1">
    <location>
        <begin position="713"/>
        <end position="737"/>
    </location>
</feature>
<evidence type="ECO:0008006" key="8">
    <source>
        <dbReference type="Google" id="ProtNLM"/>
    </source>
</evidence>
<sequence length="1562" mass="170676">MEGSRSPRPSPSPASESTPVSVRPPGSNSNSHSHSSSTPRASAAKIYAQRRPYLDSPPLGAPSPSSSLPPIPPRSSSLASSSTSTHPIANFDTSRHPLPSTPSLGSVARSSFDAGSLPKRAPTDRSFNRSQSRPRSPPPLSSSSSTTAGPSLSSKTGPAKGQAQWPPRDDLPGHRRNVSLGWDRDRDNRDPRADRDRDRDRDWPWERQHQQQQHHDREWARQPRERERDPRDSDMSMGRGDRRGPPGSGRGGPPNRDSRDSYSSLPPLPISGRASFDSSPWPRSAFRDAPGSDANGARPIPRRGRDGRGSEYEEEAGWGRSLSPDWNHRRPPNGYDTANSRRSEDPGKGYPHGSSMRFDDRDRPGGPGPADHDDRYSTTRRQPSPARSEFCTANRFDLPRPYSGPNRSAPTRRGRSMSPGEIQWTRSRSRSPMRLGDRFAGFQRDGRIPHDDRKPFKGKHPNPVPTYSNGDRRSNKPSPARGYTPTPASPIPVDVELPYTKATSPTADHIGAQETSAQPRDESASKSQDNEAENQLELGEVLTDPDEPGTPPRLPAFDFPSPRKLKEGLADVGDEDHEMIDTPADPAVKDEAEEPVLETEKVQPISEMEVDPVASTGQREAVSEDAAAVPPSSPQPAAIFALPTPSTSDAASQVAEMEEVEEGEEVQSTVVVAMEIPDSVVSEAVLVESAEAGESMPVDKATLEAELLLKIANRTPTPPAPPPPHSPPSPPTSPPRSFASILNDVIAANEQDSGEVNALMLDNRKRSAPEIAKQASSIVRDVTNLDLSKAAWRMHEQVQPFLIEAFAKRDHRRHDKMLKLRAEYELFNEDWTAHCDRLDKLHNRIHRRTGPIKPPHDEVGLPFYSTEPATPGAPAAAGATAACGPVTISGRPNRRGGGGASAFVGFGDTVRSEAEFLEVLANLENATRRDASARAERQAVEVPDQLIDPSERNDLLSLAFHDEQRRVEDPIALYEIQKPLDVWTRDEVNTFNRLYEEHPKQFGKIAAGIPEKTTAQCVLFYYRVKHAPEFRAILSDRKYKDGRRRPKGKKRVEEIKGGKKSLLANLQTRKPDDDDDVDEGSPPPVGSGLLSPETARRQLPFESPLVFVPPTPMRPPRASSPPPLAALWLGDEAFTTVDSREPSKPDSSAGYGKKGARIPKIRDAMLLPSDGALEAAEALAGLVGGPGTGDNKDDSAGRAYDGDRSLLKTSVGGRRKGTSSSYWSVAERNELMRLLVVYGKNWAKLAEGLEHKTAVQCRNWYQNNTKKFDLAELVNLSSKRDAGDDRSRSGSGGTTPRHASSHEYTAPTGVPLNEALESGLVQHQRSRVGFFDEAATPALSDVELPPLPISEPAPRSKGIRNLLNDDTPDEDAHSPGRDDWFGGGGARASEEIGATTEEESDVSSIRGPRAILHDPAPAPSQHTDLLSQSHSFPRHLPSHSHALGRREYSASPPLYRPSAYSVPSMHVRERAGNFESHNSWNQSPSPYPSFGSNTPSVLGHRPHSPAGSSYNQSTSSRDYYASKAPPPPSHLRYDPHMMPQGRQEPPPPPPPPPPPSRHHEWS</sequence>
<reference evidence="5" key="2">
    <citation type="submission" date="2010-11" db="EMBL/GenBank/DDBJ databases">
        <authorList>
            <consortium name="The Broad Institute Genome Sequencing Platform"/>
            <person name="Earl A."/>
            <person name="Ward D."/>
            <person name="Feldgarden M."/>
            <person name="Gevers D."/>
            <person name="Butler R."/>
            <person name="Young S.K."/>
            <person name="Zeng Q."/>
            <person name="Gargeya S."/>
            <person name="Fitzgerald M."/>
            <person name="Haas B."/>
            <person name="Abouelleil A."/>
            <person name="Alvarado L."/>
            <person name="Arachchi H.M."/>
            <person name="Berlin A."/>
            <person name="Brown A."/>
            <person name="Chapman S.B."/>
            <person name="Chen Z."/>
            <person name="Dunbar C."/>
            <person name="Freedman E."/>
            <person name="Gearin G."/>
            <person name="Gellesch M."/>
            <person name="Goldberg J."/>
            <person name="Griggs A."/>
            <person name="Gujja S."/>
            <person name="Heilman E."/>
            <person name="Heiman D."/>
            <person name="Howarth C."/>
            <person name="Larson L."/>
            <person name="Lui A."/>
            <person name="MacDonald P.J.P."/>
            <person name="Mehta T."/>
            <person name="Montmayeur A."/>
            <person name="Murphy C."/>
            <person name="Neiman D."/>
            <person name="Pearson M."/>
            <person name="Priest M."/>
            <person name="Roberts A."/>
            <person name="Saif S."/>
            <person name="Shea T."/>
            <person name="Shenoy N."/>
            <person name="Sisk P."/>
            <person name="Stolte C."/>
            <person name="Sykes S."/>
            <person name="White J."/>
            <person name="Yandava C."/>
            <person name="Wortman J."/>
            <person name="Nusbaum C."/>
            <person name="Birren B."/>
        </authorList>
    </citation>
    <scope>NUCLEOTIDE SEQUENCE</scope>
    <source>
        <strain evidence="5">P1A1 Lamole</strain>
    </source>
</reference>
<feature type="region of interest" description="Disordered" evidence="1">
    <location>
        <begin position="1342"/>
        <end position="1440"/>
    </location>
</feature>